<gene>
    <name evidence="4" type="ORF">BN1047_04972</name>
</gene>
<proteinExistence type="inferred from homology"/>
<dbReference type="SUPFAM" id="SSF55073">
    <property type="entry name" value="Nucleotide cyclase"/>
    <property type="match status" value="1"/>
</dbReference>
<dbReference type="AlphaFoldDB" id="A0AAV2WSG8"/>
<dbReference type="Pfam" id="PF00211">
    <property type="entry name" value="Guanylate_cyc"/>
    <property type="match status" value="1"/>
</dbReference>
<dbReference type="RefSeq" id="WP_030134298.1">
    <property type="nucleotide sequence ID" value="NZ_FMZG01000002.1"/>
</dbReference>
<evidence type="ECO:0000256" key="2">
    <source>
        <dbReference type="SAM" id="Phobius"/>
    </source>
</evidence>
<feature type="transmembrane region" description="Helical" evidence="2">
    <location>
        <begin position="6"/>
        <end position="28"/>
    </location>
</feature>
<evidence type="ECO:0000259" key="3">
    <source>
        <dbReference type="PROSITE" id="PS50125"/>
    </source>
</evidence>
<evidence type="ECO:0000256" key="1">
    <source>
        <dbReference type="ARBA" id="ARBA00005381"/>
    </source>
</evidence>
<dbReference type="InterPro" id="IPR029787">
    <property type="entry name" value="Nucleotide_cyclase"/>
</dbReference>
<organism evidence="4 5">
    <name type="scientific">Mycolicibacterium neoaurum</name>
    <name type="common">Mycobacterium neoaurum</name>
    <dbReference type="NCBI Taxonomy" id="1795"/>
    <lineage>
        <taxon>Bacteria</taxon>
        <taxon>Bacillati</taxon>
        <taxon>Actinomycetota</taxon>
        <taxon>Actinomycetes</taxon>
        <taxon>Mycobacteriales</taxon>
        <taxon>Mycobacteriaceae</taxon>
        <taxon>Mycolicibacterium</taxon>
    </lineage>
</organism>
<reference evidence="4" key="1">
    <citation type="submission" date="2014-05" db="EMBL/GenBank/DDBJ databases">
        <authorList>
            <person name="Urmite Genomes"/>
        </authorList>
    </citation>
    <scope>NUCLEOTIDE SEQUENCE</scope>
    <source>
        <strain evidence="4">DSM 44074</strain>
    </source>
</reference>
<protein>
    <submittedName>
        <fullName evidence="4">Adenylate/guanylate cyclase</fullName>
    </submittedName>
</protein>
<dbReference type="PANTHER" id="PTHR43081:SF1">
    <property type="entry name" value="ADENYLATE CYCLASE, TERMINAL-DIFFERENTIATION SPECIFIC"/>
    <property type="match status" value="1"/>
</dbReference>
<dbReference type="GO" id="GO:0035556">
    <property type="term" value="P:intracellular signal transduction"/>
    <property type="evidence" value="ECO:0007669"/>
    <property type="project" value="InterPro"/>
</dbReference>
<dbReference type="Gene3D" id="3.30.70.1230">
    <property type="entry name" value="Nucleotide cyclase"/>
    <property type="match status" value="1"/>
</dbReference>
<name>A0AAV2WSG8_MYCNE</name>
<comment type="similarity">
    <text evidence="1">Belongs to the adenylyl cyclase class-3 family.</text>
</comment>
<accession>A0AAV2WSG8</accession>
<dbReference type="Proteomes" id="UP000028864">
    <property type="component" value="Unassembled WGS sequence"/>
</dbReference>
<dbReference type="PANTHER" id="PTHR43081">
    <property type="entry name" value="ADENYLATE CYCLASE, TERMINAL-DIFFERENTIATION SPECIFIC-RELATED"/>
    <property type="match status" value="1"/>
</dbReference>
<keyword evidence="2" id="KW-0812">Transmembrane</keyword>
<dbReference type="GO" id="GO:0004016">
    <property type="term" value="F:adenylate cyclase activity"/>
    <property type="evidence" value="ECO:0007669"/>
    <property type="project" value="UniProtKB-ARBA"/>
</dbReference>
<sequence length="278" mass="30022">MPTTEIVLLVVVAVLGAALITFLVLFLVTRRRLGRTRAQLAELLAEQEGRRRRRRRGVAPMAIKTVFQTADMIITKGLGATVRNSIEDLAGWARVERPDLARLTADGRVVIVFSDIEGSTEANAAMGDRAWVRLLGKHNKLVESRVEKHGGHVVKNQGDGFMIAFADPENAVRCAAEIQEALADASRWESIRVRIGVHMGTSVRRGDDLFGLDVAMAARVAGQAEGGEILVSEPVAAAVGDLDDIALGSPRETELKGLRGTHSLYPLLPLAELPASQL</sequence>
<dbReference type="InterPro" id="IPR001054">
    <property type="entry name" value="A/G_cyclase"/>
</dbReference>
<reference evidence="4" key="2">
    <citation type="submission" date="2015-09" db="EMBL/GenBank/DDBJ databases">
        <title>Draft genome sequence of Mycobacterium neoaurum DSM 44074.</title>
        <authorList>
            <person name="Croce O."/>
            <person name="Robert C."/>
            <person name="Raoult D."/>
            <person name="Drancourt M."/>
        </authorList>
    </citation>
    <scope>NUCLEOTIDE SEQUENCE</scope>
    <source>
        <strain evidence="4">DSM 44074</strain>
    </source>
</reference>
<dbReference type="EMBL" id="LK021342">
    <property type="protein sequence ID" value="CDQ47054.1"/>
    <property type="molecule type" value="Genomic_DNA"/>
</dbReference>
<evidence type="ECO:0000313" key="5">
    <source>
        <dbReference type="Proteomes" id="UP000028864"/>
    </source>
</evidence>
<evidence type="ECO:0000313" key="4">
    <source>
        <dbReference type="EMBL" id="CDQ47054.1"/>
    </source>
</evidence>
<dbReference type="CDD" id="cd07302">
    <property type="entry name" value="CHD"/>
    <property type="match status" value="1"/>
</dbReference>
<feature type="domain" description="Guanylate cyclase" evidence="3">
    <location>
        <begin position="110"/>
        <end position="221"/>
    </location>
</feature>
<keyword evidence="2" id="KW-1133">Transmembrane helix</keyword>
<dbReference type="PROSITE" id="PS50125">
    <property type="entry name" value="GUANYLATE_CYCLASE_2"/>
    <property type="match status" value="1"/>
</dbReference>
<dbReference type="GO" id="GO:0009190">
    <property type="term" value="P:cyclic nucleotide biosynthetic process"/>
    <property type="evidence" value="ECO:0007669"/>
    <property type="project" value="InterPro"/>
</dbReference>
<dbReference type="SMART" id="SM00044">
    <property type="entry name" value="CYCc"/>
    <property type="match status" value="1"/>
</dbReference>
<keyword evidence="2" id="KW-0472">Membrane</keyword>
<dbReference type="InterPro" id="IPR050697">
    <property type="entry name" value="Adenylyl/Guanylyl_Cyclase_3/4"/>
</dbReference>